<dbReference type="PIRSF" id="PIRSF019422">
    <property type="entry name" value="MltA"/>
    <property type="match status" value="1"/>
</dbReference>
<dbReference type="InterPro" id="IPR026044">
    <property type="entry name" value="MltA"/>
</dbReference>
<evidence type="ECO:0000256" key="2">
    <source>
        <dbReference type="ARBA" id="ARBA00012587"/>
    </source>
</evidence>
<dbReference type="CDD" id="cd14485">
    <property type="entry name" value="mltA_like_LT_A"/>
    <property type="match status" value="1"/>
</dbReference>
<dbReference type="RefSeq" id="WP_015230533.1">
    <property type="nucleotide sequence ID" value="NC_019780.1"/>
</dbReference>
<organism evidence="8 9">
    <name type="scientific">Dactylococcopsis salina (strain PCC 8305)</name>
    <name type="common">Myxobactron salinum</name>
    <dbReference type="NCBI Taxonomy" id="13035"/>
    <lineage>
        <taxon>Bacteria</taxon>
        <taxon>Bacillati</taxon>
        <taxon>Cyanobacteriota</taxon>
        <taxon>Cyanophyceae</taxon>
        <taxon>Nodosilineales</taxon>
        <taxon>Cymatolegaceae</taxon>
        <taxon>Dactylococcopsis</taxon>
    </lineage>
</organism>
<dbReference type="InterPro" id="IPR005300">
    <property type="entry name" value="MltA_B"/>
</dbReference>
<dbReference type="KEGG" id="dsl:Dacsa_3017"/>
<reference evidence="8" key="1">
    <citation type="submission" date="2012-04" db="EMBL/GenBank/DDBJ databases">
        <title>Finished genome of Dactylococcopsis salina PCC 8305.</title>
        <authorList>
            <consortium name="US DOE Joint Genome Institute"/>
            <person name="Gugger M."/>
            <person name="Coursin T."/>
            <person name="Rippka R."/>
            <person name="Tandeau De Marsac N."/>
            <person name="Huntemann M."/>
            <person name="Wei C.-L."/>
            <person name="Han J."/>
            <person name="Detter J.C."/>
            <person name="Han C."/>
            <person name="Tapia R."/>
            <person name="Daligault H."/>
            <person name="Chen A."/>
            <person name="Krypides N."/>
            <person name="Mavromatis K."/>
            <person name="Markowitz V."/>
            <person name="Szeto E."/>
            <person name="Ivanova N."/>
            <person name="Ovchinnikova G."/>
            <person name="Pagani I."/>
            <person name="Pati A."/>
            <person name="Goodwin L."/>
            <person name="Peters L."/>
            <person name="Pitluck S."/>
            <person name="Woyke T."/>
            <person name="Kerfeld C."/>
        </authorList>
    </citation>
    <scope>NUCLEOTIDE SEQUENCE [LARGE SCALE GENOMIC DNA]</scope>
    <source>
        <strain evidence="8">PCC 8305</strain>
    </source>
</reference>
<accession>K9YXA7</accession>
<dbReference type="InterPro" id="IPR036908">
    <property type="entry name" value="RlpA-like_sf"/>
</dbReference>
<dbReference type="AlphaFoldDB" id="K9YXA7"/>
<evidence type="ECO:0000256" key="6">
    <source>
        <dbReference type="SAM" id="SignalP"/>
    </source>
</evidence>
<name>K9YXA7_DACS8</name>
<dbReference type="GO" id="GO:0009253">
    <property type="term" value="P:peptidoglycan catabolic process"/>
    <property type="evidence" value="ECO:0007669"/>
    <property type="project" value="TreeGrafter"/>
</dbReference>
<comment type="catalytic activity">
    <reaction evidence="1">
        <text>Exolytic cleavage of the (1-&gt;4)-beta-glycosidic linkage between N-acetylmuramic acid (MurNAc) and N-acetylglucosamine (GlcNAc) residues in peptidoglycan, from either the reducing or the non-reducing ends of the peptidoglycan chains, with concomitant formation of a 1,6-anhydrobond in the MurNAc residue.</text>
        <dbReference type="EC" id="4.2.2.n1"/>
    </reaction>
</comment>
<evidence type="ECO:0000256" key="4">
    <source>
        <dbReference type="ARBA" id="ARBA00023316"/>
    </source>
</evidence>
<sequence>MIRSLTVTLSVMVGLLFSGSTAALAFPLVKVSSQQLPPELGLEKRLDSPEEKQALIEAINHSLRYLQTPSARRAYHNQDIEIDRALQSLLRFRQLVRTSPTPEALATAVKQEFAFYRSLGNDGEGKVHFTGYFEPVYEASLTRTEKYRYPIYQRPPNFQQWSSPHPTRATLEGINGEGENSPLKGREIAWLSDRLQAFLIHVQGSARLKLRNGKTISIGYAGKTDHPYTSIGGELIRDGILEREELSLPRLITYFRQHPAQLSRYLPRNKSFVFFRKTEGAPATGSLGVPVTGERSIATDKSIMPRGALALLHTKFPQITEADQIETPLVSHYVLDQDTGSAITGAGRVDIFMGTGESAGRRAGIVDWTGQLYYLFLKN</sequence>
<dbReference type="GO" id="GO:0009254">
    <property type="term" value="P:peptidoglycan turnover"/>
    <property type="evidence" value="ECO:0007669"/>
    <property type="project" value="InterPro"/>
</dbReference>
<evidence type="ECO:0000259" key="7">
    <source>
        <dbReference type="SMART" id="SM00925"/>
    </source>
</evidence>
<dbReference type="GO" id="GO:0019867">
    <property type="term" value="C:outer membrane"/>
    <property type="evidence" value="ECO:0007669"/>
    <property type="project" value="InterPro"/>
</dbReference>
<keyword evidence="6" id="KW-0732">Signal</keyword>
<dbReference type="PANTHER" id="PTHR30124">
    <property type="entry name" value="MEMBRANE-BOUND LYTIC MUREIN TRANSGLYCOSYLASE A"/>
    <property type="match status" value="1"/>
</dbReference>
<dbReference type="SMART" id="SM00925">
    <property type="entry name" value="MltA"/>
    <property type="match status" value="1"/>
</dbReference>
<keyword evidence="9" id="KW-1185">Reference proteome</keyword>
<dbReference type="PATRIC" id="fig|13035.3.peg.3434"/>
<evidence type="ECO:0000256" key="1">
    <source>
        <dbReference type="ARBA" id="ARBA00001420"/>
    </source>
</evidence>
<dbReference type="SUPFAM" id="SSF50685">
    <property type="entry name" value="Barwin-like endoglucanases"/>
    <property type="match status" value="1"/>
</dbReference>
<dbReference type="InterPro" id="IPR010611">
    <property type="entry name" value="3D_dom"/>
</dbReference>
<gene>
    <name evidence="8" type="ORF">Dacsa_3017</name>
</gene>
<dbReference type="CDD" id="cd14668">
    <property type="entry name" value="mlta_B"/>
    <property type="match status" value="1"/>
</dbReference>
<evidence type="ECO:0000256" key="5">
    <source>
        <dbReference type="ARBA" id="ARBA00030918"/>
    </source>
</evidence>
<keyword evidence="3" id="KW-0456">Lyase</keyword>
<dbReference type="Gene3D" id="2.40.240.50">
    <property type="entry name" value="Barwin-like endoglucanases"/>
    <property type="match status" value="1"/>
</dbReference>
<dbReference type="OrthoDB" id="9783686at2"/>
<dbReference type="Pfam" id="PF06725">
    <property type="entry name" value="3D"/>
    <property type="match status" value="1"/>
</dbReference>
<evidence type="ECO:0000256" key="3">
    <source>
        <dbReference type="ARBA" id="ARBA00023239"/>
    </source>
</evidence>
<keyword evidence="4" id="KW-0961">Cell wall biogenesis/degradation</keyword>
<dbReference type="EC" id="4.2.2.n1" evidence="2"/>
<evidence type="ECO:0000313" key="8">
    <source>
        <dbReference type="EMBL" id="AFZ51554.1"/>
    </source>
</evidence>
<proteinExistence type="predicted"/>
<evidence type="ECO:0000313" key="9">
    <source>
        <dbReference type="Proteomes" id="UP000010482"/>
    </source>
</evidence>
<dbReference type="GO" id="GO:0008933">
    <property type="term" value="F:peptidoglycan lytic transglycosylase activity"/>
    <property type="evidence" value="ECO:0007669"/>
    <property type="project" value="TreeGrafter"/>
</dbReference>
<dbReference type="Gene3D" id="2.40.40.10">
    <property type="entry name" value="RlpA-like domain"/>
    <property type="match status" value="1"/>
</dbReference>
<dbReference type="PANTHER" id="PTHR30124:SF0">
    <property type="entry name" value="MEMBRANE-BOUND LYTIC MUREIN TRANSGLYCOSYLASE A"/>
    <property type="match status" value="1"/>
</dbReference>
<dbReference type="Pfam" id="PF03562">
    <property type="entry name" value="MltA"/>
    <property type="match status" value="1"/>
</dbReference>
<dbReference type="eggNOG" id="COG2821">
    <property type="taxonomic scope" value="Bacteria"/>
</dbReference>
<dbReference type="GO" id="GO:0071555">
    <property type="term" value="P:cell wall organization"/>
    <property type="evidence" value="ECO:0007669"/>
    <property type="project" value="UniProtKB-KW"/>
</dbReference>
<dbReference type="GO" id="GO:0004553">
    <property type="term" value="F:hydrolase activity, hydrolyzing O-glycosyl compounds"/>
    <property type="evidence" value="ECO:0007669"/>
    <property type="project" value="InterPro"/>
</dbReference>
<feature type="signal peptide" evidence="6">
    <location>
        <begin position="1"/>
        <end position="25"/>
    </location>
</feature>
<feature type="chain" id="PRO_5003938505" description="peptidoglycan lytic exotransglycosylase" evidence="6">
    <location>
        <begin position="26"/>
        <end position="379"/>
    </location>
</feature>
<feature type="domain" description="Lytic transglycosylase MltA" evidence="7">
    <location>
        <begin position="136"/>
        <end position="276"/>
    </location>
</feature>
<dbReference type="HOGENOM" id="CLU_037751_1_0_3"/>
<dbReference type="Proteomes" id="UP000010482">
    <property type="component" value="Chromosome"/>
</dbReference>
<protein>
    <recommendedName>
        <fullName evidence="2">peptidoglycan lytic exotransglycosylase</fullName>
        <ecNumber evidence="2">4.2.2.n1</ecNumber>
    </recommendedName>
    <alternativeName>
        <fullName evidence="5">Murein hydrolase A</fullName>
    </alternativeName>
</protein>
<dbReference type="EMBL" id="CP003944">
    <property type="protein sequence ID" value="AFZ51554.1"/>
    <property type="molecule type" value="Genomic_DNA"/>
</dbReference>
<dbReference type="STRING" id="13035.Dacsa_3017"/>